<name>A0A537LP31_9BACT</name>
<dbReference type="PANTHER" id="PTHR10996:SF283">
    <property type="entry name" value="GLYOXYLATE_HYDROXYPYRUVATE REDUCTASE B"/>
    <property type="match status" value="1"/>
</dbReference>
<dbReference type="AlphaFoldDB" id="A0A537LP31"/>
<organism evidence="6 7">
    <name type="scientific">Candidatus Segetimicrobium genomatis</name>
    <dbReference type="NCBI Taxonomy" id="2569760"/>
    <lineage>
        <taxon>Bacteria</taxon>
        <taxon>Bacillati</taxon>
        <taxon>Candidatus Sysuimicrobiota</taxon>
        <taxon>Candidatus Sysuimicrobiia</taxon>
        <taxon>Candidatus Sysuimicrobiales</taxon>
        <taxon>Candidatus Segetimicrobiaceae</taxon>
        <taxon>Candidatus Segetimicrobium</taxon>
    </lineage>
</organism>
<evidence type="ECO:0000256" key="3">
    <source>
        <dbReference type="RuleBase" id="RU003719"/>
    </source>
</evidence>
<feature type="domain" description="D-isomer specific 2-hydroxyacid dehydrogenase catalytic" evidence="4">
    <location>
        <begin position="6"/>
        <end position="321"/>
    </location>
</feature>
<evidence type="ECO:0000259" key="5">
    <source>
        <dbReference type="Pfam" id="PF02826"/>
    </source>
</evidence>
<dbReference type="InterPro" id="IPR006139">
    <property type="entry name" value="D-isomer_2_OHA_DH_cat_dom"/>
</dbReference>
<dbReference type="PANTHER" id="PTHR10996">
    <property type="entry name" value="2-HYDROXYACID DEHYDROGENASE-RELATED"/>
    <property type="match status" value="1"/>
</dbReference>
<dbReference type="PROSITE" id="PS00670">
    <property type="entry name" value="D_2_HYDROXYACID_DH_2"/>
    <property type="match status" value="1"/>
</dbReference>
<evidence type="ECO:0000256" key="1">
    <source>
        <dbReference type="ARBA" id="ARBA00005854"/>
    </source>
</evidence>
<feature type="domain" description="D-isomer specific 2-hydroxyacid dehydrogenase NAD-binding" evidence="5">
    <location>
        <begin position="112"/>
        <end position="289"/>
    </location>
</feature>
<evidence type="ECO:0000256" key="2">
    <source>
        <dbReference type="ARBA" id="ARBA00023002"/>
    </source>
</evidence>
<comment type="similarity">
    <text evidence="1 3">Belongs to the D-isomer specific 2-hydroxyacid dehydrogenase family.</text>
</comment>
<dbReference type="Gene3D" id="3.40.50.720">
    <property type="entry name" value="NAD(P)-binding Rossmann-like Domain"/>
    <property type="match status" value="2"/>
</dbReference>
<dbReference type="Pfam" id="PF02826">
    <property type="entry name" value="2-Hacid_dh_C"/>
    <property type="match status" value="1"/>
</dbReference>
<dbReference type="GO" id="GO:0030267">
    <property type="term" value="F:glyoxylate reductase (NADPH) activity"/>
    <property type="evidence" value="ECO:0007669"/>
    <property type="project" value="TreeGrafter"/>
</dbReference>
<dbReference type="Proteomes" id="UP000318661">
    <property type="component" value="Unassembled WGS sequence"/>
</dbReference>
<evidence type="ECO:0000313" key="6">
    <source>
        <dbReference type="EMBL" id="TMJ09778.1"/>
    </source>
</evidence>
<dbReference type="SUPFAM" id="SSF52283">
    <property type="entry name" value="Formate/glycerate dehydrogenase catalytic domain-like"/>
    <property type="match status" value="1"/>
</dbReference>
<dbReference type="EMBL" id="VBAJ01000039">
    <property type="protein sequence ID" value="TMJ09778.1"/>
    <property type="molecule type" value="Genomic_DNA"/>
</dbReference>
<dbReference type="SUPFAM" id="SSF51735">
    <property type="entry name" value="NAD(P)-binding Rossmann-fold domains"/>
    <property type="match status" value="1"/>
</dbReference>
<dbReference type="GO" id="GO:0005829">
    <property type="term" value="C:cytosol"/>
    <property type="evidence" value="ECO:0007669"/>
    <property type="project" value="TreeGrafter"/>
</dbReference>
<dbReference type="PROSITE" id="PS00671">
    <property type="entry name" value="D_2_HYDROXYACID_DH_3"/>
    <property type="match status" value="1"/>
</dbReference>
<comment type="caution">
    <text evidence="6">The sequence shown here is derived from an EMBL/GenBank/DDBJ whole genome shotgun (WGS) entry which is preliminary data.</text>
</comment>
<proteinExistence type="inferred from homology"/>
<dbReference type="CDD" id="cd05301">
    <property type="entry name" value="GDH"/>
    <property type="match status" value="1"/>
</dbReference>
<protein>
    <submittedName>
        <fullName evidence="6">D-glycerate dehydrogenase</fullName>
    </submittedName>
</protein>
<evidence type="ECO:0000313" key="7">
    <source>
        <dbReference type="Proteomes" id="UP000318661"/>
    </source>
</evidence>
<sequence>MSRPRVYVTRRLPQPALDIIRPIADFTLWDREDIPPSRQVLLREVTQVDGLLSLLTDRIDGEVMDAAPRLRVVSNFAVGFDNIDIPAATQRRIVVTNTPEVLTETVADFAFCLMLAAARRLVEGDRYARDGKWKTWEPLLLAGQDMYRATLGLIGLGRIGSAVARRAKGFEMRVMYYDPFRREDLEQSLQIEYRPFTDVLRQADFISVHVPLSEQTRHLIGRDQFSMMKPTAVFVNTSRGPVVDQQALAEALAARRIFAAGIDVFEREPVPTDDPLLAQGNAIVAPHIASASIPTRIRMATLAAENLVAVLQGKRPPNPVNPEVLKG</sequence>
<reference evidence="6 7" key="1">
    <citation type="journal article" date="2019" name="Nat. Microbiol.">
        <title>Mediterranean grassland soil C-N compound turnover is dependent on rainfall and depth, and is mediated by genomically divergent microorganisms.</title>
        <authorList>
            <person name="Diamond S."/>
            <person name="Andeer P.F."/>
            <person name="Li Z."/>
            <person name="Crits-Christoph A."/>
            <person name="Burstein D."/>
            <person name="Anantharaman K."/>
            <person name="Lane K.R."/>
            <person name="Thomas B.C."/>
            <person name="Pan C."/>
            <person name="Northen T.R."/>
            <person name="Banfield J.F."/>
        </authorList>
    </citation>
    <scope>NUCLEOTIDE SEQUENCE [LARGE SCALE GENOMIC DNA]</scope>
    <source>
        <strain evidence="6">NP_2</strain>
    </source>
</reference>
<dbReference type="GO" id="GO:0016618">
    <property type="term" value="F:hydroxypyruvate reductase [NAD(P)H] activity"/>
    <property type="evidence" value="ECO:0007669"/>
    <property type="project" value="TreeGrafter"/>
</dbReference>
<evidence type="ECO:0000259" key="4">
    <source>
        <dbReference type="Pfam" id="PF00389"/>
    </source>
</evidence>
<dbReference type="InterPro" id="IPR006140">
    <property type="entry name" value="D-isomer_DH_NAD-bd"/>
</dbReference>
<dbReference type="Pfam" id="PF00389">
    <property type="entry name" value="2-Hacid_dh"/>
    <property type="match status" value="1"/>
</dbReference>
<dbReference type="InterPro" id="IPR050223">
    <property type="entry name" value="D-isomer_2-hydroxyacid_DH"/>
</dbReference>
<keyword evidence="2 3" id="KW-0560">Oxidoreductase</keyword>
<dbReference type="InterPro" id="IPR036291">
    <property type="entry name" value="NAD(P)-bd_dom_sf"/>
</dbReference>
<dbReference type="InterPro" id="IPR029753">
    <property type="entry name" value="D-isomer_DH_CS"/>
</dbReference>
<dbReference type="FunFam" id="3.40.50.720:FF:000462">
    <property type="entry name" value="Glyoxylate reductase (NADP+)"/>
    <property type="match status" value="1"/>
</dbReference>
<gene>
    <name evidence="6" type="ORF">E6G99_02225</name>
</gene>
<dbReference type="GO" id="GO:0051287">
    <property type="term" value="F:NAD binding"/>
    <property type="evidence" value="ECO:0007669"/>
    <property type="project" value="InterPro"/>
</dbReference>
<accession>A0A537LP31</accession>